<feature type="region of interest" description="Disordered" evidence="1">
    <location>
        <begin position="1"/>
        <end position="62"/>
    </location>
</feature>
<evidence type="ECO:0000256" key="1">
    <source>
        <dbReference type="SAM" id="MobiDB-lite"/>
    </source>
</evidence>
<sequence>MFNPTDLDQNASSANDDDSVEDETITVDPSELVDDDDELVEESRSRVKKKGMTIEGNSNHEANIQKGYESYVSIHSEVEKTLNSDHEKLHEIRETDIALLAAQKGKVAFNSGANGLAK</sequence>
<organism evidence="2 3">
    <name type="scientific">Asparagus officinalis</name>
    <name type="common">Garden asparagus</name>
    <dbReference type="NCBI Taxonomy" id="4686"/>
    <lineage>
        <taxon>Eukaryota</taxon>
        <taxon>Viridiplantae</taxon>
        <taxon>Streptophyta</taxon>
        <taxon>Embryophyta</taxon>
        <taxon>Tracheophyta</taxon>
        <taxon>Spermatophyta</taxon>
        <taxon>Magnoliopsida</taxon>
        <taxon>Liliopsida</taxon>
        <taxon>Asparagales</taxon>
        <taxon>Asparagaceae</taxon>
        <taxon>Asparagoideae</taxon>
        <taxon>Asparagus</taxon>
    </lineage>
</organism>
<dbReference type="Gramene" id="ONK80527">
    <property type="protein sequence ID" value="ONK80527"/>
    <property type="gene ID" value="A4U43_C01F18830"/>
</dbReference>
<evidence type="ECO:0000313" key="3">
    <source>
        <dbReference type="Proteomes" id="UP000243459"/>
    </source>
</evidence>
<protein>
    <submittedName>
        <fullName evidence="2">Uncharacterized protein</fullName>
    </submittedName>
</protein>
<dbReference type="AlphaFoldDB" id="A0A5P1FSX2"/>
<dbReference type="EMBL" id="CM007381">
    <property type="protein sequence ID" value="ONK80527.1"/>
    <property type="molecule type" value="Genomic_DNA"/>
</dbReference>
<dbReference type="Proteomes" id="UP000243459">
    <property type="component" value="Chromosome 1"/>
</dbReference>
<proteinExistence type="predicted"/>
<reference evidence="3" key="1">
    <citation type="journal article" date="2017" name="Nat. Commun.">
        <title>The asparagus genome sheds light on the origin and evolution of a young Y chromosome.</title>
        <authorList>
            <person name="Harkess A."/>
            <person name="Zhou J."/>
            <person name="Xu C."/>
            <person name="Bowers J.E."/>
            <person name="Van der Hulst R."/>
            <person name="Ayyampalayam S."/>
            <person name="Mercati F."/>
            <person name="Riccardi P."/>
            <person name="McKain M.R."/>
            <person name="Kakrana A."/>
            <person name="Tang H."/>
            <person name="Ray J."/>
            <person name="Groenendijk J."/>
            <person name="Arikit S."/>
            <person name="Mathioni S.M."/>
            <person name="Nakano M."/>
            <person name="Shan H."/>
            <person name="Telgmann-Rauber A."/>
            <person name="Kanno A."/>
            <person name="Yue Z."/>
            <person name="Chen H."/>
            <person name="Li W."/>
            <person name="Chen Y."/>
            <person name="Xu X."/>
            <person name="Zhang Y."/>
            <person name="Luo S."/>
            <person name="Chen H."/>
            <person name="Gao J."/>
            <person name="Mao Z."/>
            <person name="Pires J.C."/>
            <person name="Luo M."/>
            <person name="Kudrna D."/>
            <person name="Wing R.A."/>
            <person name="Meyers B.C."/>
            <person name="Yi K."/>
            <person name="Kong H."/>
            <person name="Lavrijsen P."/>
            <person name="Sunseri F."/>
            <person name="Falavigna A."/>
            <person name="Ye Y."/>
            <person name="Leebens-Mack J.H."/>
            <person name="Chen G."/>
        </authorList>
    </citation>
    <scope>NUCLEOTIDE SEQUENCE [LARGE SCALE GENOMIC DNA]</scope>
    <source>
        <strain evidence="3">cv. DH0086</strain>
    </source>
</reference>
<keyword evidence="3" id="KW-1185">Reference proteome</keyword>
<accession>A0A5P1FSX2</accession>
<feature type="compositionally biased region" description="Acidic residues" evidence="1">
    <location>
        <begin position="15"/>
        <end position="40"/>
    </location>
</feature>
<name>A0A5P1FSX2_ASPOF</name>
<evidence type="ECO:0000313" key="2">
    <source>
        <dbReference type="EMBL" id="ONK80527.1"/>
    </source>
</evidence>
<gene>
    <name evidence="2" type="ORF">A4U43_C01F18830</name>
</gene>